<keyword evidence="5" id="KW-1185">Reference proteome</keyword>
<protein>
    <submittedName>
        <fullName evidence="4">Benzoate-CoA ligase family protein</fullName>
    </submittedName>
</protein>
<gene>
    <name evidence="4" type="ORF">EV193_102776</name>
</gene>
<dbReference type="Gene3D" id="2.30.38.10">
    <property type="entry name" value="Luciferase, Domain 3"/>
    <property type="match status" value="1"/>
</dbReference>
<evidence type="ECO:0000259" key="2">
    <source>
        <dbReference type="Pfam" id="PF00501"/>
    </source>
</evidence>
<dbReference type="Proteomes" id="UP000294257">
    <property type="component" value="Unassembled WGS sequence"/>
</dbReference>
<dbReference type="PANTHER" id="PTHR43352:SF1">
    <property type="entry name" value="ANTHRANILATE--COA LIGASE"/>
    <property type="match status" value="1"/>
</dbReference>
<dbReference type="GO" id="GO:0044550">
    <property type="term" value="P:secondary metabolite biosynthetic process"/>
    <property type="evidence" value="ECO:0007669"/>
    <property type="project" value="TreeGrafter"/>
</dbReference>
<feature type="domain" description="AMP-dependent synthetase/ligase" evidence="2">
    <location>
        <begin position="20"/>
        <end position="378"/>
    </location>
</feature>
<dbReference type="SUPFAM" id="SSF56801">
    <property type="entry name" value="Acetyl-CoA synthetase-like"/>
    <property type="match status" value="1"/>
</dbReference>
<organism evidence="4 5">
    <name type="scientific">Herbihabitans rhizosphaerae</name>
    <dbReference type="NCBI Taxonomy" id="1872711"/>
    <lineage>
        <taxon>Bacteria</taxon>
        <taxon>Bacillati</taxon>
        <taxon>Actinomycetota</taxon>
        <taxon>Actinomycetes</taxon>
        <taxon>Pseudonocardiales</taxon>
        <taxon>Pseudonocardiaceae</taxon>
        <taxon>Herbihabitans</taxon>
    </lineage>
</organism>
<dbReference type="Pfam" id="PF00501">
    <property type="entry name" value="AMP-binding"/>
    <property type="match status" value="1"/>
</dbReference>
<evidence type="ECO:0000313" key="5">
    <source>
        <dbReference type="Proteomes" id="UP000294257"/>
    </source>
</evidence>
<dbReference type="Gene3D" id="3.30.300.30">
    <property type="match status" value="1"/>
</dbReference>
<dbReference type="GO" id="GO:0016405">
    <property type="term" value="F:CoA-ligase activity"/>
    <property type="evidence" value="ECO:0007669"/>
    <property type="project" value="InterPro"/>
</dbReference>
<evidence type="ECO:0000259" key="3">
    <source>
        <dbReference type="Pfam" id="PF13193"/>
    </source>
</evidence>
<proteinExistence type="predicted"/>
<accession>A0A4Q7L3H9</accession>
<dbReference type="InterPro" id="IPR011957">
    <property type="entry name" value="Benz_CoA_lig"/>
</dbReference>
<dbReference type="PANTHER" id="PTHR43352">
    <property type="entry name" value="ACETYL-COA SYNTHETASE"/>
    <property type="match status" value="1"/>
</dbReference>
<dbReference type="RefSeq" id="WP_242613242.1">
    <property type="nucleotide sequence ID" value="NZ_SGWQ01000002.1"/>
</dbReference>
<evidence type="ECO:0000313" key="4">
    <source>
        <dbReference type="EMBL" id="RZS43795.1"/>
    </source>
</evidence>
<sequence length="512" mass="55582">MLTYDDLPRELNLASHFVDANLAERADHTALLSQGRATTYAELAELTNKIGNVLLSLGVRRGQRVLLALSDGVEFVATWYAAQKIGAITAEVYTFLRAKDYEYYLNYTEAVAVIADAVTLEPLREAGVRVPVLVAGGASLELRDGEHALETLTADAPGTLEPAPTTRDDLTIWKFTTGSTGRPKACPHPTHSAVLSHEWYARGVLDIQPDDIVLPVPKLFFGYARDLAALYPFGVGGAGIAFAERSTPDKIFDLIEAHRPTILVNVPTMMSAMVAHPRASTVDMSSLRLCTSAGEALPAELHRKWDEAFGVEVVDGIGSSEAYHIYISNRPGSPRPGSIGREVPGYTARIVDLDGNTLPDGEVGTLEITGATVAHGYYGDAEKSAGTFSGDTLLTGDLFVRDADGYFQYRGRADDLLKVGGIWVAPSEIEHCLIGHPDVLECAVVGYEQDGLVRPRAYVITRDDARPDLEAYAKERLSPHKRPRDVRFVDTLPRTDNGKLDRKALRALDGVA</sequence>
<dbReference type="NCBIfam" id="TIGR02262">
    <property type="entry name" value="benz_CoA_lig"/>
    <property type="match status" value="1"/>
</dbReference>
<evidence type="ECO:0000256" key="1">
    <source>
        <dbReference type="ARBA" id="ARBA00022598"/>
    </source>
</evidence>
<dbReference type="GO" id="GO:0005524">
    <property type="term" value="F:ATP binding"/>
    <property type="evidence" value="ECO:0007669"/>
    <property type="project" value="InterPro"/>
</dbReference>
<comment type="caution">
    <text evidence="4">The sequence shown here is derived from an EMBL/GenBank/DDBJ whole genome shotgun (WGS) entry which is preliminary data.</text>
</comment>
<feature type="domain" description="AMP-binding enzyme C-terminal" evidence="3">
    <location>
        <begin position="428"/>
        <end position="499"/>
    </location>
</feature>
<keyword evidence="1 4" id="KW-0436">Ligase</keyword>
<dbReference type="InterPro" id="IPR000873">
    <property type="entry name" value="AMP-dep_synth/lig_dom"/>
</dbReference>
<dbReference type="Gene3D" id="3.40.50.980">
    <property type="match status" value="1"/>
</dbReference>
<dbReference type="InterPro" id="IPR045851">
    <property type="entry name" value="AMP-bd_C_sf"/>
</dbReference>
<dbReference type="GO" id="GO:0016878">
    <property type="term" value="F:acid-thiol ligase activity"/>
    <property type="evidence" value="ECO:0007669"/>
    <property type="project" value="TreeGrafter"/>
</dbReference>
<dbReference type="Pfam" id="PF13193">
    <property type="entry name" value="AMP-binding_C"/>
    <property type="match status" value="1"/>
</dbReference>
<reference evidence="4 5" key="1">
    <citation type="submission" date="2019-02" db="EMBL/GenBank/DDBJ databases">
        <title>Genomic Encyclopedia of Type Strains, Phase IV (KMG-IV): sequencing the most valuable type-strain genomes for metagenomic binning, comparative biology and taxonomic classification.</title>
        <authorList>
            <person name="Goeker M."/>
        </authorList>
    </citation>
    <scope>NUCLEOTIDE SEQUENCE [LARGE SCALE GENOMIC DNA]</scope>
    <source>
        <strain evidence="4 5">DSM 101727</strain>
    </source>
</reference>
<dbReference type="Gene3D" id="3.40.50.12820">
    <property type="match status" value="1"/>
</dbReference>
<name>A0A4Q7L3H9_9PSEU</name>
<dbReference type="EMBL" id="SGWQ01000002">
    <property type="protein sequence ID" value="RZS43795.1"/>
    <property type="molecule type" value="Genomic_DNA"/>
</dbReference>
<dbReference type="InterPro" id="IPR025110">
    <property type="entry name" value="AMP-bd_C"/>
</dbReference>
<dbReference type="AlphaFoldDB" id="A0A4Q7L3H9"/>